<gene>
    <name evidence="2" type="ORF">OGAPHI_004019</name>
</gene>
<dbReference type="RefSeq" id="XP_046061035.1">
    <property type="nucleotide sequence ID" value="XM_046205053.1"/>
</dbReference>
<accession>A0A9P8P684</accession>
<comment type="caution">
    <text evidence="2">The sequence shown here is derived from an EMBL/GenBank/DDBJ whole genome shotgun (WGS) entry which is preliminary data.</text>
</comment>
<sequence>MGHEGGHGKHDDSKQTQDGEQAGAGELGLDCLCDGAQQPRHGDGFSERKPAHGEHDDCPGVIVEVFGEQHARGVECHHGGHGDHAHVPNKVFKERGAAPQDDGDQRHHKHITNMSSRAHVQTGKETPNHLSQLGSGSMLWSATTFCGLAMGLAMPATLDASAIPITRACANCEPSGSVLSTGCTTEYMSTGAATLDTNADRTVDTHMMDSST</sequence>
<reference evidence="2" key="2">
    <citation type="submission" date="2021-01" db="EMBL/GenBank/DDBJ databases">
        <authorList>
            <person name="Schikora-Tamarit M.A."/>
        </authorList>
    </citation>
    <scope>NUCLEOTIDE SEQUENCE</scope>
    <source>
        <strain evidence="2">CBS6075</strain>
    </source>
</reference>
<dbReference type="AlphaFoldDB" id="A0A9P8P684"/>
<keyword evidence="3" id="KW-1185">Reference proteome</keyword>
<dbReference type="EMBL" id="JAEUBE010000295">
    <property type="protein sequence ID" value="KAH3665831.1"/>
    <property type="molecule type" value="Genomic_DNA"/>
</dbReference>
<feature type="compositionally biased region" description="Basic and acidic residues" evidence="1">
    <location>
        <begin position="1"/>
        <end position="17"/>
    </location>
</feature>
<evidence type="ECO:0000256" key="1">
    <source>
        <dbReference type="SAM" id="MobiDB-lite"/>
    </source>
</evidence>
<dbReference type="GeneID" id="70235984"/>
<organism evidence="2 3">
    <name type="scientific">Ogataea philodendri</name>
    <dbReference type="NCBI Taxonomy" id="1378263"/>
    <lineage>
        <taxon>Eukaryota</taxon>
        <taxon>Fungi</taxon>
        <taxon>Dikarya</taxon>
        <taxon>Ascomycota</taxon>
        <taxon>Saccharomycotina</taxon>
        <taxon>Pichiomycetes</taxon>
        <taxon>Pichiales</taxon>
        <taxon>Pichiaceae</taxon>
        <taxon>Ogataea</taxon>
    </lineage>
</organism>
<protein>
    <submittedName>
        <fullName evidence="2">Uncharacterized protein</fullName>
    </submittedName>
</protein>
<reference evidence="2" key="1">
    <citation type="journal article" date="2021" name="Open Biol.">
        <title>Shared evolutionary footprints suggest mitochondrial oxidative damage underlies multiple complex I losses in fungi.</title>
        <authorList>
            <person name="Schikora-Tamarit M.A."/>
            <person name="Marcet-Houben M."/>
            <person name="Nosek J."/>
            <person name="Gabaldon T."/>
        </authorList>
    </citation>
    <scope>NUCLEOTIDE SEQUENCE</scope>
    <source>
        <strain evidence="2">CBS6075</strain>
    </source>
</reference>
<dbReference type="Proteomes" id="UP000769157">
    <property type="component" value="Unassembled WGS sequence"/>
</dbReference>
<proteinExistence type="predicted"/>
<name>A0A9P8P684_9ASCO</name>
<feature type="region of interest" description="Disordered" evidence="1">
    <location>
        <begin position="1"/>
        <end position="23"/>
    </location>
</feature>
<evidence type="ECO:0000313" key="3">
    <source>
        <dbReference type="Proteomes" id="UP000769157"/>
    </source>
</evidence>
<evidence type="ECO:0000313" key="2">
    <source>
        <dbReference type="EMBL" id="KAH3665831.1"/>
    </source>
</evidence>